<evidence type="ECO:0000313" key="3">
    <source>
        <dbReference type="EMBL" id="PIK40609.1"/>
    </source>
</evidence>
<accession>A0A2G8JY17</accession>
<comment type="caution">
    <text evidence="3">The sequence shown here is derived from an EMBL/GenBank/DDBJ whole genome shotgun (WGS) entry which is preliminary data.</text>
</comment>
<sequence length="274" mass="29271">MTTESITTEVSGHQTTGNDNSSTADTKSIIDTNLMITGSIITVVAAQQTTGNDNSSTADTKSVIDTKLMINKHFITEAVTPTGNESSSTLDTKSMTTEGLTTEVSGHQTTGNANSSTADTKLIIDTKLMINKHFITEAVTPTGNESSSTLDTKSMTTEGLTTEVSGHQTTGNANSSTADTKSIIDTRLRITEHFNTEAVTLTGVPKVTFTTEVPILATMKLKENQIPVIILPVSIAIACFAVLSILLRYIEVTFRRSGSNEIKDPERARHLQTA</sequence>
<evidence type="ECO:0000313" key="4">
    <source>
        <dbReference type="Proteomes" id="UP000230750"/>
    </source>
</evidence>
<dbReference type="AlphaFoldDB" id="A0A2G8JY17"/>
<dbReference type="EMBL" id="MRZV01001102">
    <property type="protein sequence ID" value="PIK40609.1"/>
    <property type="molecule type" value="Genomic_DNA"/>
</dbReference>
<feature type="region of interest" description="Disordered" evidence="1">
    <location>
        <begin position="1"/>
        <end position="25"/>
    </location>
</feature>
<keyword evidence="2" id="KW-0812">Transmembrane</keyword>
<organism evidence="3 4">
    <name type="scientific">Stichopus japonicus</name>
    <name type="common">Sea cucumber</name>
    <dbReference type="NCBI Taxonomy" id="307972"/>
    <lineage>
        <taxon>Eukaryota</taxon>
        <taxon>Metazoa</taxon>
        <taxon>Echinodermata</taxon>
        <taxon>Eleutherozoa</taxon>
        <taxon>Echinozoa</taxon>
        <taxon>Holothuroidea</taxon>
        <taxon>Aspidochirotacea</taxon>
        <taxon>Aspidochirotida</taxon>
        <taxon>Stichopodidae</taxon>
        <taxon>Apostichopus</taxon>
    </lineage>
</organism>
<keyword evidence="2" id="KW-0472">Membrane</keyword>
<feature type="transmembrane region" description="Helical" evidence="2">
    <location>
        <begin position="229"/>
        <end position="250"/>
    </location>
</feature>
<proteinExistence type="predicted"/>
<protein>
    <submittedName>
        <fullName evidence="3">Uncharacterized protein</fullName>
    </submittedName>
</protein>
<keyword evidence="2" id="KW-1133">Transmembrane helix</keyword>
<name>A0A2G8JY17_STIJA</name>
<evidence type="ECO:0000256" key="2">
    <source>
        <dbReference type="SAM" id="Phobius"/>
    </source>
</evidence>
<keyword evidence="4" id="KW-1185">Reference proteome</keyword>
<reference evidence="3 4" key="1">
    <citation type="journal article" date="2017" name="PLoS Biol.">
        <title>The sea cucumber genome provides insights into morphological evolution and visceral regeneration.</title>
        <authorList>
            <person name="Zhang X."/>
            <person name="Sun L."/>
            <person name="Yuan J."/>
            <person name="Sun Y."/>
            <person name="Gao Y."/>
            <person name="Zhang L."/>
            <person name="Li S."/>
            <person name="Dai H."/>
            <person name="Hamel J.F."/>
            <person name="Liu C."/>
            <person name="Yu Y."/>
            <person name="Liu S."/>
            <person name="Lin W."/>
            <person name="Guo K."/>
            <person name="Jin S."/>
            <person name="Xu P."/>
            <person name="Storey K.B."/>
            <person name="Huan P."/>
            <person name="Zhang T."/>
            <person name="Zhou Y."/>
            <person name="Zhang J."/>
            <person name="Lin C."/>
            <person name="Li X."/>
            <person name="Xing L."/>
            <person name="Huo D."/>
            <person name="Sun M."/>
            <person name="Wang L."/>
            <person name="Mercier A."/>
            <person name="Li F."/>
            <person name="Yang H."/>
            <person name="Xiang J."/>
        </authorList>
    </citation>
    <scope>NUCLEOTIDE SEQUENCE [LARGE SCALE GENOMIC DNA]</scope>
    <source>
        <strain evidence="3">Shaxun</strain>
        <tissue evidence="3">Muscle</tissue>
    </source>
</reference>
<gene>
    <name evidence="3" type="ORF">BSL78_22541</name>
</gene>
<dbReference type="Proteomes" id="UP000230750">
    <property type="component" value="Unassembled WGS sequence"/>
</dbReference>
<evidence type="ECO:0000256" key="1">
    <source>
        <dbReference type="SAM" id="MobiDB-lite"/>
    </source>
</evidence>